<reference evidence="4 5" key="1">
    <citation type="submission" date="2019-04" db="EMBL/GenBank/DDBJ databases">
        <title>Comparative genomics and transcriptomics to analyze fruiting body development in filamentous ascomycetes.</title>
        <authorList>
            <consortium name="DOE Joint Genome Institute"/>
            <person name="Lutkenhaus R."/>
            <person name="Traeger S."/>
            <person name="Breuer J."/>
            <person name="Kuo A."/>
            <person name="Lipzen A."/>
            <person name="Pangilinan J."/>
            <person name="Dilworth D."/>
            <person name="Sandor L."/>
            <person name="Poggeler S."/>
            <person name="Barry K."/>
            <person name="Grigoriev I.V."/>
            <person name="Nowrousian M."/>
        </authorList>
    </citation>
    <scope>NUCLEOTIDE SEQUENCE [LARGE SCALE GENOMIC DNA]</scope>
    <source>
        <strain evidence="4 5">CBS 389.68</strain>
    </source>
</reference>
<evidence type="ECO:0000256" key="1">
    <source>
        <dbReference type="PROSITE-ProRule" id="PRU00023"/>
    </source>
</evidence>
<accession>A0A4S2MNE9</accession>
<evidence type="ECO:0000259" key="3">
    <source>
        <dbReference type="Pfam" id="PF22939"/>
    </source>
</evidence>
<dbReference type="InParanoid" id="A0A4S2MNE9"/>
<dbReference type="PROSITE" id="PS50088">
    <property type="entry name" value="ANK_REPEAT"/>
    <property type="match status" value="1"/>
</dbReference>
<evidence type="ECO:0000313" key="5">
    <source>
        <dbReference type="Proteomes" id="UP000298138"/>
    </source>
</evidence>
<feature type="domain" description="GPI inositol-deacylase winged helix" evidence="3">
    <location>
        <begin position="180"/>
        <end position="255"/>
    </location>
</feature>
<dbReference type="OrthoDB" id="1577640at2759"/>
<feature type="repeat" description="ANK" evidence="1">
    <location>
        <begin position="282"/>
        <end position="314"/>
    </location>
</feature>
<dbReference type="STRING" id="341454.A0A4S2MNE9"/>
<dbReference type="Pfam" id="PF22939">
    <property type="entry name" value="WHD_GPIID"/>
    <property type="match status" value="1"/>
</dbReference>
<dbReference type="SUPFAM" id="SSF48403">
    <property type="entry name" value="Ankyrin repeat"/>
    <property type="match status" value="1"/>
</dbReference>
<dbReference type="PANTHER" id="PTHR10039:SF15">
    <property type="entry name" value="NACHT DOMAIN-CONTAINING PROTEIN"/>
    <property type="match status" value="1"/>
</dbReference>
<dbReference type="EMBL" id="ML220139">
    <property type="protein sequence ID" value="TGZ78630.1"/>
    <property type="molecule type" value="Genomic_DNA"/>
</dbReference>
<keyword evidence="2" id="KW-0732">Signal</keyword>
<protein>
    <recommendedName>
        <fullName evidence="3">GPI inositol-deacylase winged helix domain-containing protein</fullName>
    </recommendedName>
</protein>
<dbReference type="Proteomes" id="UP000298138">
    <property type="component" value="Unassembled WGS sequence"/>
</dbReference>
<organism evidence="4 5">
    <name type="scientific">Ascodesmis nigricans</name>
    <dbReference type="NCBI Taxonomy" id="341454"/>
    <lineage>
        <taxon>Eukaryota</taxon>
        <taxon>Fungi</taxon>
        <taxon>Dikarya</taxon>
        <taxon>Ascomycota</taxon>
        <taxon>Pezizomycotina</taxon>
        <taxon>Pezizomycetes</taxon>
        <taxon>Pezizales</taxon>
        <taxon>Ascodesmidaceae</taxon>
        <taxon>Ascodesmis</taxon>
    </lineage>
</organism>
<feature type="chain" id="PRO_5020677093" description="GPI inositol-deacylase winged helix domain-containing protein" evidence="2">
    <location>
        <begin position="25"/>
        <end position="441"/>
    </location>
</feature>
<dbReference type="Pfam" id="PF00023">
    <property type="entry name" value="Ank"/>
    <property type="match status" value="1"/>
</dbReference>
<dbReference type="InterPro" id="IPR054471">
    <property type="entry name" value="GPIID_WHD"/>
</dbReference>
<proteinExistence type="predicted"/>
<dbReference type="PANTHER" id="PTHR10039">
    <property type="entry name" value="AMELOGENIN"/>
    <property type="match status" value="1"/>
</dbReference>
<evidence type="ECO:0000313" key="4">
    <source>
        <dbReference type="EMBL" id="TGZ78630.1"/>
    </source>
</evidence>
<dbReference type="Gene3D" id="1.25.40.20">
    <property type="entry name" value="Ankyrin repeat-containing domain"/>
    <property type="match status" value="1"/>
</dbReference>
<dbReference type="InterPro" id="IPR036770">
    <property type="entry name" value="Ankyrin_rpt-contain_sf"/>
</dbReference>
<dbReference type="AlphaFoldDB" id="A0A4S2MNE9"/>
<gene>
    <name evidence="4" type="ORF">EX30DRAFT_373647</name>
</gene>
<feature type="signal peptide" evidence="2">
    <location>
        <begin position="1"/>
        <end position="24"/>
    </location>
</feature>
<dbReference type="InterPro" id="IPR002110">
    <property type="entry name" value="Ankyrin_rpt"/>
</dbReference>
<keyword evidence="5" id="KW-1185">Reference proteome</keyword>
<sequence>MRLGYDFRCGLVLVLVLWLRATWQLKHCDWRVIRILVDGINNVHDSRILDLLAELHERGVRFFVTSRPENVGNVRAVFGREAVVEVDVTPAREVVREYLLGMVGERKEKENEKALWEGVLDRIIEETGDSFLLVRFALEEIRRGIEGKIDEEVVQILKDRETATMITMKTNLTRDEMLNALKALSWVAYDECPLTFSELRALLPVEVEGKEIKQNLITAKKVMELCKGFVEVNDDGGNMSRVRLVHSSVREYLDINQTILDELDAEYRAKAGIEVETKDSLVGRTPLSWDSERGNSIVVELLLNHGVDVNAFLSCFWIMAQMCKLMTMVLIALQLLLARDASTVDEEDNVGRTPLLVACRVANQKVVEKLAKRPNVDIKRIDKGGRSPAQTAVEFEVGLEYGIVKVLREEERKRGRERNLRGLWTVVDRGLGERRGGGSDG</sequence>
<keyword evidence="1" id="KW-0040">ANK repeat</keyword>
<dbReference type="SMART" id="SM00248">
    <property type="entry name" value="ANK"/>
    <property type="match status" value="2"/>
</dbReference>
<name>A0A4S2MNE9_9PEZI</name>
<dbReference type="PROSITE" id="PS50297">
    <property type="entry name" value="ANK_REP_REGION"/>
    <property type="match status" value="1"/>
</dbReference>
<evidence type="ECO:0000256" key="2">
    <source>
        <dbReference type="SAM" id="SignalP"/>
    </source>
</evidence>